<reference evidence="2 3" key="1">
    <citation type="journal article" date="2023" name="Int. J. Syst. Evol. Microbiol.">
        <title>Streptococcus sciuri sp. nov., Staphylococcus marylandisciuri sp. nov. and Staphylococcus americanisciuri sp. nov., isolated from faeces of eastern grey squirrel (Sciurus carolinensis).</title>
        <authorList>
            <person name="Volokhov D.V."/>
            <person name="Zagorodnyaya T.A."/>
            <person name="Furtak V.A."/>
            <person name="Nattanmai G."/>
            <person name="Randall L."/>
            <person name="Jose S."/>
            <person name="Gao Y."/>
            <person name="Eisenberg T."/>
            <person name="Delmonte P."/>
            <person name="Blom J."/>
            <person name="Mitchell K.K."/>
        </authorList>
    </citation>
    <scope>NUCLEOTIDE SEQUENCE [LARGE SCALE GENOMIC DNA]</scope>
    <source>
        <strain evidence="2 3">GRT3</strain>
    </source>
</reference>
<keyword evidence="3" id="KW-1185">Reference proteome</keyword>
<evidence type="ECO:0000259" key="1">
    <source>
        <dbReference type="Pfam" id="PF08864"/>
    </source>
</evidence>
<dbReference type="RefSeq" id="WP_259197869.1">
    <property type="nucleotide sequence ID" value="NZ_JANUXY010000001.1"/>
</dbReference>
<sequence length="186" mass="22173">MNNMFETSLQQLKQQLIAYLLTTYTFKSRISVWLLNYIKADMQLLNKIHFVDHIIEQHPTLILTAHTSKQHAIQFINNERTLINSDQIFQDVIHTTQTIDIKLQLFDDKRRDPLLDQIVLCQLLDKTDPSEYLQDLYYLSLSQETEQQLLDMLSSQIDMSLMMHDADTFYRCSRLRNTLKLRKRHL</sequence>
<dbReference type="Pfam" id="PF08864">
    <property type="entry name" value="UPF0302"/>
    <property type="match status" value="1"/>
</dbReference>
<accession>A0ABT2EYZ9</accession>
<dbReference type="Proteomes" id="UP001205609">
    <property type="component" value="Unassembled WGS sequence"/>
</dbReference>
<evidence type="ECO:0000313" key="3">
    <source>
        <dbReference type="Proteomes" id="UP001205609"/>
    </source>
</evidence>
<organism evidence="2 3">
    <name type="scientific">Staphylococcus americanisciuri</name>
    <dbReference type="NCBI Taxonomy" id="2973940"/>
    <lineage>
        <taxon>Bacteria</taxon>
        <taxon>Bacillati</taxon>
        <taxon>Bacillota</taxon>
        <taxon>Bacilli</taxon>
        <taxon>Bacillales</taxon>
        <taxon>Staphylococcaceae</taxon>
        <taxon>Staphylococcus</taxon>
    </lineage>
</organism>
<dbReference type="EMBL" id="JANUXY010000001">
    <property type="protein sequence ID" value="MCS4485454.1"/>
    <property type="molecule type" value="Genomic_DNA"/>
</dbReference>
<comment type="caution">
    <text evidence="2">The sequence shown here is derived from an EMBL/GenBank/DDBJ whole genome shotgun (WGS) entry which is preliminary data.</text>
</comment>
<feature type="domain" description="UPF0302" evidence="1">
    <location>
        <begin position="13"/>
        <end position="106"/>
    </location>
</feature>
<evidence type="ECO:0000313" key="2">
    <source>
        <dbReference type="EMBL" id="MCS4485454.1"/>
    </source>
</evidence>
<dbReference type="InterPro" id="IPR038091">
    <property type="entry name" value="UPF0302_N_sf"/>
</dbReference>
<dbReference type="PIRSF" id="PIRSF007165">
    <property type="entry name" value="UCP007165"/>
    <property type="match status" value="1"/>
</dbReference>
<name>A0ABT2EYZ9_9STAP</name>
<dbReference type="InterPro" id="IPR011188">
    <property type="entry name" value="UPF0302"/>
</dbReference>
<gene>
    <name evidence="2" type="ORF">NXS11_00950</name>
</gene>
<proteinExistence type="predicted"/>
<dbReference type="InterPro" id="IPR014963">
    <property type="entry name" value="UPF0302_N"/>
</dbReference>
<dbReference type="Gene3D" id="3.40.1530.30">
    <property type="entry name" value="Uncharacterised family UPF0302, N-terminal domain"/>
    <property type="match status" value="1"/>
</dbReference>
<protein>
    <submittedName>
        <fullName evidence="2">YpiB family protein</fullName>
    </submittedName>
</protein>